<dbReference type="AlphaFoldDB" id="A0AA41L0N9"/>
<feature type="signal peptide" evidence="1">
    <location>
        <begin position="1"/>
        <end position="22"/>
    </location>
</feature>
<organism evidence="2 4">
    <name type="scientific">Duganella violaceipulchra</name>
    <dbReference type="NCBI Taxonomy" id="2849652"/>
    <lineage>
        <taxon>Bacteria</taxon>
        <taxon>Pseudomonadati</taxon>
        <taxon>Pseudomonadota</taxon>
        <taxon>Betaproteobacteria</taxon>
        <taxon>Burkholderiales</taxon>
        <taxon>Oxalobacteraceae</taxon>
        <taxon>Telluria group</taxon>
        <taxon>Duganella</taxon>
    </lineage>
</organism>
<keyword evidence="5" id="KW-1185">Reference proteome</keyword>
<dbReference type="Proteomes" id="UP001162889">
    <property type="component" value="Unassembled WGS sequence"/>
</dbReference>
<dbReference type="RefSeq" id="WP_217943875.1">
    <property type="nucleotide sequence ID" value="NZ_JAHTGR010000010.1"/>
</dbReference>
<comment type="caution">
    <text evidence="2">The sequence shown here is derived from an EMBL/GenBank/DDBJ whole genome shotgun (WGS) entry which is preliminary data.</text>
</comment>
<dbReference type="Proteomes" id="UP001155901">
    <property type="component" value="Unassembled WGS sequence"/>
</dbReference>
<reference evidence="2" key="1">
    <citation type="submission" date="2021-07" db="EMBL/GenBank/DDBJ databases">
        <title>Characterization of violacein-producing bacteria and related species.</title>
        <authorList>
            <person name="Wilson H.S."/>
            <person name="De Leon M.E."/>
        </authorList>
    </citation>
    <scope>NUCLEOTIDE SEQUENCE</scope>
    <source>
        <strain evidence="2">HSC-15S17</strain>
    </source>
</reference>
<evidence type="ECO:0000313" key="2">
    <source>
        <dbReference type="EMBL" id="MBV6323186.1"/>
    </source>
</evidence>
<protein>
    <submittedName>
        <fullName evidence="2">Uncharacterized protein</fullName>
    </submittedName>
</protein>
<keyword evidence="1" id="KW-0732">Signal</keyword>
<name>A0AA41L0N9_9BURK</name>
<dbReference type="EMBL" id="JALJZU010000007">
    <property type="protein sequence ID" value="MCP2010026.1"/>
    <property type="molecule type" value="Genomic_DNA"/>
</dbReference>
<evidence type="ECO:0000256" key="1">
    <source>
        <dbReference type="SAM" id="SignalP"/>
    </source>
</evidence>
<reference evidence="3" key="2">
    <citation type="submission" date="2022-03" db="EMBL/GenBank/DDBJ databases">
        <title>Genome Encyclopedia of Bacteria and Archaea VI: Functional Genomics of Type Strains.</title>
        <authorList>
            <person name="Whitman W."/>
        </authorList>
    </citation>
    <scope>NUCLEOTIDE SEQUENCE</scope>
    <source>
        <strain evidence="3">HSC-15S17</strain>
    </source>
</reference>
<sequence>MIKSIFLSVVLAGASATAGAQAVDVATGIQMAQIDFDAYHALLLERCKALAPDAVDTLAAAMTQWKQQNADALVILRQLYKAQLIQLKRARQPDATEADIDAHVAAVLRLFNANLREKVAGVPADEARASCEGEYANTLLNRPAMDFNVLLKRMTLGR</sequence>
<evidence type="ECO:0000313" key="5">
    <source>
        <dbReference type="Proteomes" id="UP001162889"/>
    </source>
</evidence>
<proteinExistence type="predicted"/>
<accession>A0AA41L0N9</accession>
<dbReference type="EMBL" id="JAHTGR010000010">
    <property type="protein sequence ID" value="MBV6323186.1"/>
    <property type="molecule type" value="Genomic_DNA"/>
</dbReference>
<evidence type="ECO:0000313" key="3">
    <source>
        <dbReference type="EMBL" id="MCP2010026.1"/>
    </source>
</evidence>
<evidence type="ECO:0000313" key="4">
    <source>
        <dbReference type="Proteomes" id="UP001155901"/>
    </source>
</evidence>
<gene>
    <name evidence="2" type="ORF">KVP70_19825</name>
    <name evidence="3" type="ORF">L1274_003758</name>
</gene>
<feature type="chain" id="PRO_5041201338" evidence="1">
    <location>
        <begin position="23"/>
        <end position="158"/>
    </location>
</feature>